<accession>A0A6J7AN53</accession>
<dbReference type="Pfam" id="PF03009">
    <property type="entry name" value="GDPD"/>
    <property type="match status" value="1"/>
</dbReference>
<evidence type="ECO:0000259" key="1">
    <source>
        <dbReference type="PROSITE" id="PS51704"/>
    </source>
</evidence>
<dbReference type="InterPro" id="IPR017946">
    <property type="entry name" value="PLC-like_Pdiesterase_TIM-brl"/>
</dbReference>
<dbReference type="SUPFAM" id="SSF51695">
    <property type="entry name" value="PLC-like phosphodiesterases"/>
    <property type="match status" value="1"/>
</dbReference>
<proteinExistence type="predicted"/>
<dbReference type="GO" id="GO:0008081">
    <property type="term" value="F:phosphoric diester hydrolase activity"/>
    <property type="evidence" value="ECO:0007669"/>
    <property type="project" value="InterPro"/>
</dbReference>
<dbReference type="GO" id="GO:0006629">
    <property type="term" value="P:lipid metabolic process"/>
    <property type="evidence" value="ECO:0007669"/>
    <property type="project" value="InterPro"/>
</dbReference>
<dbReference type="InterPro" id="IPR030395">
    <property type="entry name" value="GP_PDE_dom"/>
</dbReference>
<dbReference type="Gene3D" id="3.20.20.190">
    <property type="entry name" value="Phosphatidylinositol (PI) phosphodiesterase"/>
    <property type="match status" value="1"/>
</dbReference>
<dbReference type="AlphaFoldDB" id="A0A6J7AN53"/>
<dbReference type="PANTHER" id="PTHR43805">
    <property type="entry name" value="GLYCEROPHOSPHORYL DIESTER PHOSPHODIESTERASE"/>
    <property type="match status" value="1"/>
</dbReference>
<reference evidence="2" key="1">
    <citation type="submission" date="2020-05" db="EMBL/GenBank/DDBJ databases">
        <authorList>
            <person name="Chiriac C."/>
            <person name="Salcher M."/>
            <person name="Ghai R."/>
            <person name="Kavagutti S V."/>
        </authorList>
    </citation>
    <scope>NUCLEOTIDE SEQUENCE</scope>
</reference>
<dbReference type="EMBL" id="CAFABE010000121">
    <property type="protein sequence ID" value="CAB4834372.1"/>
    <property type="molecule type" value="Genomic_DNA"/>
</dbReference>
<name>A0A6J7AN53_9ZZZZ</name>
<dbReference type="PANTHER" id="PTHR43805:SF1">
    <property type="entry name" value="GP-PDE DOMAIN-CONTAINING PROTEIN"/>
    <property type="match status" value="1"/>
</dbReference>
<gene>
    <name evidence="2" type="ORF">UFOPK3164_01646</name>
</gene>
<sequence length="74" mass="8043">MVAFQVPETFGELTLVTEQFIEAAHGANIAVHVWTINDTESMERLISLGVDGIISDRPSLLTSVLGSQAWDGTR</sequence>
<organism evidence="2">
    <name type="scientific">freshwater metagenome</name>
    <dbReference type="NCBI Taxonomy" id="449393"/>
    <lineage>
        <taxon>unclassified sequences</taxon>
        <taxon>metagenomes</taxon>
        <taxon>ecological metagenomes</taxon>
    </lineage>
</organism>
<dbReference type="PROSITE" id="PS51704">
    <property type="entry name" value="GP_PDE"/>
    <property type="match status" value="1"/>
</dbReference>
<evidence type="ECO:0000313" key="2">
    <source>
        <dbReference type="EMBL" id="CAB4834372.1"/>
    </source>
</evidence>
<protein>
    <submittedName>
        <fullName evidence="2">Unannotated protein</fullName>
    </submittedName>
</protein>
<feature type="domain" description="GP-PDE" evidence="1">
    <location>
        <begin position="1"/>
        <end position="65"/>
    </location>
</feature>